<dbReference type="PROSITE" id="PS51318">
    <property type="entry name" value="TAT"/>
    <property type="match status" value="1"/>
</dbReference>
<comment type="similarity">
    <text evidence="1">Belongs to the UPF0065 (bug) family.</text>
</comment>
<evidence type="ECO:0000313" key="3">
    <source>
        <dbReference type="EMBL" id="ARP93724.1"/>
    </source>
</evidence>
<dbReference type="PANTHER" id="PTHR42928:SF5">
    <property type="entry name" value="BLR1237 PROTEIN"/>
    <property type="match status" value="1"/>
</dbReference>
<accession>A0A1W6ZA53</accession>
<dbReference type="EMBL" id="CP021111">
    <property type="protein sequence ID" value="ARP93724.1"/>
    <property type="molecule type" value="Genomic_DNA"/>
</dbReference>
<dbReference type="PROSITE" id="PS51257">
    <property type="entry name" value="PROKAR_LIPOPROTEIN"/>
    <property type="match status" value="1"/>
</dbReference>
<dbReference type="InterPro" id="IPR042100">
    <property type="entry name" value="Bug_dom1"/>
</dbReference>
<dbReference type="RefSeq" id="WP_086077500.1">
    <property type="nucleotide sequence ID" value="NZ_CP021111.1"/>
</dbReference>
<dbReference type="Proteomes" id="UP000194161">
    <property type="component" value="Chromosome"/>
</dbReference>
<dbReference type="SUPFAM" id="SSF53850">
    <property type="entry name" value="Periplasmic binding protein-like II"/>
    <property type="match status" value="1"/>
</dbReference>
<dbReference type="KEGG" id="bgm:CAL15_04615"/>
<keyword evidence="4" id="KW-1185">Reference proteome</keyword>
<evidence type="ECO:0000313" key="4">
    <source>
        <dbReference type="Proteomes" id="UP000194161"/>
    </source>
</evidence>
<dbReference type="Gene3D" id="3.40.190.150">
    <property type="entry name" value="Bordetella uptake gene, domain 1"/>
    <property type="match status" value="1"/>
</dbReference>
<sequence length="329" mass="34568">MKMTRRTLLGGLAAAACTGAIPRAFAQSDWPSRPIRIISPYGVGGPNDLSARLFAEFLGQRLGQTLVVENRAGAGTRLANAYVAKAPADGYTLLYGAAPYATLEALYGDLGYDPRKDLQPVAMAATVPLFLVVNAQSPATTAQELVAYGKSQRAGLSFGTPGTGSLPHLAAELWLRDTGVKGLTVQYRGDVMAYTDLLAGRLDATLTAITAALPHVESGRLRVLGVASSARSAIYPQAPTLVEQGQPNVVAAGWYGFMAPSAVPRPIIERLDAGINVALRDASMRDKLLAQGMEPRPAGAAEFGRYIAAEMDKWSAVIRQAGIKGESAG</sequence>
<feature type="chain" id="PRO_5012077319" evidence="2">
    <location>
        <begin position="27"/>
        <end position="329"/>
    </location>
</feature>
<dbReference type="AlphaFoldDB" id="A0A1W6ZA53"/>
<dbReference type="PIRSF" id="PIRSF017082">
    <property type="entry name" value="YflP"/>
    <property type="match status" value="1"/>
</dbReference>
<dbReference type="STRING" id="463040.CAL15_04615"/>
<reference evidence="3 4" key="1">
    <citation type="submission" date="2017-05" db="EMBL/GenBank/DDBJ databases">
        <title>Complete and WGS of Bordetella genogroups.</title>
        <authorList>
            <person name="Spilker T."/>
            <person name="LiPuma J."/>
        </authorList>
    </citation>
    <scope>NUCLEOTIDE SEQUENCE [LARGE SCALE GENOMIC DNA]</scope>
    <source>
        <strain evidence="3 4">AU7206</strain>
    </source>
</reference>
<protein>
    <submittedName>
        <fullName evidence="3">ABC transporter substrate-binding protein</fullName>
    </submittedName>
</protein>
<dbReference type="CDD" id="cd13578">
    <property type="entry name" value="PBP2_Bug27"/>
    <property type="match status" value="1"/>
</dbReference>
<keyword evidence="2" id="KW-0732">Signal</keyword>
<dbReference type="OrthoDB" id="8678477at2"/>
<gene>
    <name evidence="3" type="ORF">CAL15_04615</name>
</gene>
<evidence type="ECO:0000256" key="1">
    <source>
        <dbReference type="ARBA" id="ARBA00006987"/>
    </source>
</evidence>
<dbReference type="PANTHER" id="PTHR42928">
    <property type="entry name" value="TRICARBOXYLATE-BINDING PROTEIN"/>
    <property type="match status" value="1"/>
</dbReference>
<feature type="signal peptide" evidence="2">
    <location>
        <begin position="1"/>
        <end position="26"/>
    </location>
</feature>
<evidence type="ECO:0000256" key="2">
    <source>
        <dbReference type="SAM" id="SignalP"/>
    </source>
</evidence>
<organism evidence="3 4">
    <name type="scientific">Bordetella genomosp. 13</name>
    <dbReference type="NCBI Taxonomy" id="463040"/>
    <lineage>
        <taxon>Bacteria</taxon>
        <taxon>Pseudomonadati</taxon>
        <taxon>Pseudomonadota</taxon>
        <taxon>Betaproteobacteria</taxon>
        <taxon>Burkholderiales</taxon>
        <taxon>Alcaligenaceae</taxon>
        <taxon>Bordetella</taxon>
    </lineage>
</organism>
<dbReference type="InterPro" id="IPR005064">
    <property type="entry name" value="BUG"/>
</dbReference>
<name>A0A1W6ZA53_9BORD</name>
<dbReference type="InterPro" id="IPR006311">
    <property type="entry name" value="TAT_signal"/>
</dbReference>
<dbReference type="Gene3D" id="3.40.190.10">
    <property type="entry name" value="Periplasmic binding protein-like II"/>
    <property type="match status" value="1"/>
</dbReference>
<proteinExistence type="inferred from homology"/>
<dbReference type="Pfam" id="PF03401">
    <property type="entry name" value="TctC"/>
    <property type="match status" value="1"/>
</dbReference>